<dbReference type="AlphaFoldDB" id="A0A699K8F6"/>
<proteinExistence type="predicted"/>
<evidence type="ECO:0000256" key="1">
    <source>
        <dbReference type="SAM" id="MobiDB-lite"/>
    </source>
</evidence>
<feature type="compositionally biased region" description="Polar residues" evidence="1">
    <location>
        <begin position="102"/>
        <end position="116"/>
    </location>
</feature>
<feature type="region of interest" description="Disordered" evidence="1">
    <location>
        <begin position="18"/>
        <end position="63"/>
    </location>
</feature>
<feature type="region of interest" description="Disordered" evidence="1">
    <location>
        <begin position="102"/>
        <end position="135"/>
    </location>
</feature>
<reference evidence="2" key="1">
    <citation type="journal article" date="2019" name="Sci. Rep.">
        <title>Draft genome of Tanacetum cinerariifolium, the natural source of mosquito coil.</title>
        <authorList>
            <person name="Yamashiro T."/>
            <person name="Shiraishi A."/>
            <person name="Satake H."/>
            <person name="Nakayama K."/>
        </authorList>
    </citation>
    <scope>NUCLEOTIDE SEQUENCE</scope>
</reference>
<evidence type="ECO:0000313" key="2">
    <source>
        <dbReference type="EMBL" id="GFA81593.1"/>
    </source>
</evidence>
<comment type="caution">
    <text evidence="2">The sequence shown here is derived from an EMBL/GenBank/DDBJ whole genome shotgun (WGS) entry which is preliminary data.</text>
</comment>
<accession>A0A699K8F6</accession>
<organism evidence="2">
    <name type="scientific">Tanacetum cinerariifolium</name>
    <name type="common">Dalmatian daisy</name>
    <name type="synonym">Chrysanthemum cinerariifolium</name>
    <dbReference type="NCBI Taxonomy" id="118510"/>
    <lineage>
        <taxon>Eukaryota</taxon>
        <taxon>Viridiplantae</taxon>
        <taxon>Streptophyta</taxon>
        <taxon>Embryophyta</taxon>
        <taxon>Tracheophyta</taxon>
        <taxon>Spermatophyta</taxon>
        <taxon>Magnoliopsida</taxon>
        <taxon>eudicotyledons</taxon>
        <taxon>Gunneridae</taxon>
        <taxon>Pentapetalae</taxon>
        <taxon>asterids</taxon>
        <taxon>campanulids</taxon>
        <taxon>Asterales</taxon>
        <taxon>Asteraceae</taxon>
        <taxon>Asteroideae</taxon>
        <taxon>Anthemideae</taxon>
        <taxon>Anthemidinae</taxon>
        <taxon>Tanacetum</taxon>
    </lineage>
</organism>
<sequence>MSVRPVWRKKLNYCNTSNEVDVNLPTSMPKPQSPFNEPSQENSPTTQSNQNLLQPHSIPLGGPCVTRVGQGLIPPQSINQTQFTQPSFPHSLINPHVASVLHVQSSPTPQGDNQTLHPPPPSPIREQLVDDINQL</sequence>
<name>A0A699K8F6_TANCI</name>
<feature type="compositionally biased region" description="Polar residues" evidence="1">
    <location>
        <begin position="18"/>
        <end position="54"/>
    </location>
</feature>
<gene>
    <name evidence="2" type="ORF">Tci_653565</name>
</gene>
<dbReference type="EMBL" id="BKCJ010493388">
    <property type="protein sequence ID" value="GFA81593.1"/>
    <property type="molecule type" value="Genomic_DNA"/>
</dbReference>
<protein>
    <submittedName>
        <fullName evidence="2">Uncharacterized protein</fullName>
    </submittedName>
</protein>